<dbReference type="PANTHER" id="PTHR38479">
    <property type="entry name" value="LMO0824 PROTEIN"/>
    <property type="match status" value="1"/>
</dbReference>
<name>A0A917F9Q5_9ACTN</name>
<dbReference type="AlphaFoldDB" id="A0A917F9Q5"/>
<dbReference type="RefSeq" id="WP_188781379.1">
    <property type="nucleotide sequence ID" value="NZ_BMKQ01000002.1"/>
</dbReference>
<reference evidence="1" key="1">
    <citation type="journal article" date="2014" name="Int. J. Syst. Evol. Microbiol.">
        <title>Complete genome sequence of Corynebacterium casei LMG S-19264T (=DSM 44701T), isolated from a smear-ripened cheese.</title>
        <authorList>
            <consortium name="US DOE Joint Genome Institute (JGI-PGF)"/>
            <person name="Walter F."/>
            <person name="Albersmeier A."/>
            <person name="Kalinowski J."/>
            <person name="Ruckert C."/>
        </authorList>
    </citation>
    <scope>NUCLEOTIDE SEQUENCE</scope>
    <source>
        <strain evidence="1">CGMCC 1.16067</strain>
    </source>
</reference>
<dbReference type="PANTHER" id="PTHR38479:SF2">
    <property type="entry name" value="WINGED HELIX DNA-BINDING DOMAIN-CONTAINING PROTEIN"/>
    <property type="match status" value="1"/>
</dbReference>
<protein>
    <recommendedName>
        <fullName evidence="3">Winged helix DNA-binding domain-containing protein</fullName>
    </recommendedName>
</protein>
<reference evidence="1" key="2">
    <citation type="submission" date="2020-09" db="EMBL/GenBank/DDBJ databases">
        <authorList>
            <person name="Sun Q."/>
            <person name="Zhou Y."/>
        </authorList>
    </citation>
    <scope>NUCLEOTIDE SEQUENCE</scope>
    <source>
        <strain evidence="1">CGMCC 1.16067</strain>
    </source>
</reference>
<evidence type="ECO:0008006" key="3">
    <source>
        <dbReference type="Google" id="ProtNLM"/>
    </source>
</evidence>
<evidence type="ECO:0000313" key="2">
    <source>
        <dbReference type="Proteomes" id="UP000649179"/>
    </source>
</evidence>
<gene>
    <name evidence="1" type="ORF">GCM10011519_35120</name>
</gene>
<accession>A0A917F9Q5</accession>
<dbReference type="InterPro" id="IPR009351">
    <property type="entry name" value="AlkZ-like"/>
</dbReference>
<organism evidence="1 2">
    <name type="scientific">Marmoricola endophyticus</name>
    <dbReference type="NCBI Taxonomy" id="2040280"/>
    <lineage>
        <taxon>Bacteria</taxon>
        <taxon>Bacillati</taxon>
        <taxon>Actinomycetota</taxon>
        <taxon>Actinomycetes</taxon>
        <taxon>Propionibacteriales</taxon>
        <taxon>Nocardioidaceae</taxon>
        <taxon>Marmoricola</taxon>
    </lineage>
</organism>
<dbReference type="Proteomes" id="UP000649179">
    <property type="component" value="Unassembled WGS sequence"/>
</dbReference>
<keyword evidence="2" id="KW-1185">Reference proteome</keyword>
<sequence>MSEPRVVSDAERRARLGRRHALAESVDGVLEAAESVVCLHATEPASVYLSARARGGATRDDVSRALYDDRSVVRQLAMRRTVFAFPADLLPAVRGSAAARVAAQQVDRLGKEVQAAGHARDGQAWVRETCAEVLAAIRDEPATTVQLRGRIPTLDLRVGADSGAKWGGPSPVAPRVLTVLAADGSVVRGENAGGWKTSRPVWTAVEDWLAAPPRPLPEAEGYAALVAAWLLRFGPGTEDDVVWWLGATKAAVRRALADVGAVTVHLGDGTPAYLHPDDVAPVTDPGPWAALLPGLDPSTMGWKERAFYLGPHREQVFDRNGNGGATAWWRGRIVGCWTQRDDGSVVLLPLEDLSARASAALEREARRLTQWLDGEVVRSVYTAPAVRAAQREG</sequence>
<proteinExistence type="predicted"/>
<comment type="caution">
    <text evidence="1">The sequence shown here is derived from an EMBL/GenBank/DDBJ whole genome shotgun (WGS) entry which is preliminary data.</text>
</comment>
<evidence type="ECO:0000313" key="1">
    <source>
        <dbReference type="EMBL" id="GGF58240.1"/>
    </source>
</evidence>
<dbReference type="Pfam" id="PF06224">
    <property type="entry name" value="AlkZ-like"/>
    <property type="match status" value="1"/>
</dbReference>
<dbReference type="EMBL" id="BMKQ01000002">
    <property type="protein sequence ID" value="GGF58240.1"/>
    <property type="molecule type" value="Genomic_DNA"/>
</dbReference>